<evidence type="ECO:0000313" key="2">
    <source>
        <dbReference type="EMBL" id="WEW57703.1"/>
    </source>
</evidence>
<evidence type="ECO:0000313" key="3">
    <source>
        <dbReference type="Proteomes" id="UP001219355"/>
    </source>
</evidence>
<dbReference type="Proteomes" id="UP001219355">
    <property type="component" value="Chromosome 2"/>
</dbReference>
<dbReference type="AlphaFoldDB" id="A0AAF0II57"/>
<proteinExistence type="predicted"/>
<name>A0AAF0II57_9EURO</name>
<evidence type="ECO:0000256" key="1">
    <source>
        <dbReference type="SAM" id="MobiDB-lite"/>
    </source>
</evidence>
<accession>A0AAF0II57</accession>
<organism evidence="2 3">
    <name type="scientific">Emydomyces testavorans</name>
    <dbReference type="NCBI Taxonomy" id="2070801"/>
    <lineage>
        <taxon>Eukaryota</taxon>
        <taxon>Fungi</taxon>
        <taxon>Dikarya</taxon>
        <taxon>Ascomycota</taxon>
        <taxon>Pezizomycotina</taxon>
        <taxon>Eurotiomycetes</taxon>
        <taxon>Eurotiomycetidae</taxon>
        <taxon>Onygenales</taxon>
        <taxon>Nannizziopsiaceae</taxon>
        <taxon>Emydomyces</taxon>
    </lineage>
</organism>
<sequence>MAYNFGKSENRTIAEKLRLDHGPFIIPYPSHSSRQEMPFGLTLAGSGRIDYERIQIRIAALQHGLKVLVNHNGKVVLAPNSSSLGQGIKSISDQLDWIYLRFYKYKRIVTPKDCPVGFYSSHWRNPREVQTRIPRHRREIMRAFADFARCASIVQRRRLGQAQASHPGRLVEDSQRVIKYMERLMMPEDFSPDNCDQPLSGLVHDHTKDYPVLDSVTGAHDKKVFRAMLHRLRDLAEGATNEPLNRPVKDYARKIIVKQVVDRAIQMEKEGLVVLTKLRDMYRDLRAGQANTNPVQHPAPQMSHQSTRAQGSNFKYPPTVEELRSQAEFRMILAKICEEHCRWFKQTWHPSRFQWRQNFIISAAYNQAAALTAEELETELTDAEFNALVENM</sequence>
<dbReference type="EMBL" id="CP120628">
    <property type="protein sequence ID" value="WEW57703.1"/>
    <property type="molecule type" value="Genomic_DNA"/>
</dbReference>
<keyword evidence="3" id="KW-1185">Reference proteome</keyword>
<feature type="region of interest" description="Disordered" evidence="1">
    <location>
        <begin position="290"/>
        <end position="313"/>
    </location>
</feature>
<protein>
    <submittedName>
        <fullName evidence="2">Uncharacterized protein</fullName>
    </submittedName>
</protein>
<reference evidence="2" key="1">
    <citation type="submission" date="2023-03" db="EMBL/GenBank/DDBJ databases">
        <title>Emydomyces testavorans Genome Sequence.</title>
        <authorList>
            <person name="Hoyer L."/>
        </authorList>
    </citation>
    <scope>NUCLEOTIDE SEQUENCE</scope>
    <source>
        <strain evidence="2">16-2883</strain>
    </source>
</reference>
<feature type="compositionally biased region" description="Polar residues" evidence="1">
    <location>
        <begin position="302"/>
        <end position="313"/>
    </location>
</feature>
<gene>
    <name evidence="2" type="ORF">PRK78_003170</name>
</gene>